<protein>
    <submittedName>
        <fullName evidence="3">Uncharacterized protein</fullName>
    </submittedName>
</protein>
<keyword evidence="2" id="KW-0732">Signal</keyword>
<proteinExistence type="predicted"/>
<feature type="transmembrane region" description="Helical" evidence="1">
    <location>
        <begin position="194"/>
        <end position="215"/>
    </location>
</feature>
<evidence type="ECO:0000256" key="1">
    <source>
        <dbReference type="SAM" id="Phobius"/>
    </source>
</evidence>
<feature type="chain" id="PRO_5041643391" evidence="2">
    <location>
        <begin position="36"/>
        <end position="234"/>
    </location>
</feature>
<evidence type="ECO:0000313" key="4">
    <source>
        <dbReference type="Proteomes" id="UP001187531"/>
    </source>
</evidence>
<dbReference type="AlphaFoldDB" id="A0AA88HH11"/>
<gene>
    <name evidence="3" type="ORF">QYM36_015107</name>
</gene>
<keyword evidence="1" id="KW-0472">Membrane</keyword>
<dbReference type="SUPFAM" id="SSF50242">
    <property type="entry name" value="TIMP-like"/>
    <property type="match status" value="1"/>
</dbReference>
<dbReference type="Gene3D" id="2.40.50.120">
    <property type="match status" value="1"/>
</dbReference>
<name>A0AA88HH11_ARTSF</name>
<comment type="caution">
    <text evidence="3">The sequence shown here is derived from an EMBL/GenBank/DDBJ whole genome shotgun (WGS) entry which is preliminary data.</text>
</comment>
<evidence type="ECO:0000313" key="3">
    <source>
        <dbReference type="EMBL" id="KAK2707301.1"/>
    </source>
</evidence>
<keyword evidence="4" id="KW-1185">Reference proteome</keyword>
<keyword evidence="1" id="KW-1133">Transmembrane helix</keyword>
<dbReference type="InterPro" id="IPR008993">
    <property type="entry name" value="TIMP-like_OB-fold"/>
</dbReference>
<feature type="signal peptide" evidence="2">
    <location>
        <begin position="1"/>
        <end position="35"/>
    </location>
</feature>
<sequence length="234" mass="26550">MADDMAIIVKDNCKKKNMYFLILLLILTEFSLVSASSCRYTDNTETQHICYSVNNGVVELLKVEEHNPDSVWLRDNYNSYKIKVEEIFSPPPSGYLILDDIVWIDGKTYLSSSMDLTVGNSYAAATLIEYNNTGHEARKLKYCITWHQKWNNLSDEQRKYLRDVRNNCKNGIPFPKAEVTFYASGATGVTRVDIFVAAVAAMVVAVTFMILGFFFSRPRQMLTTTSPPKPPSEV</sequence>
<evidence type="ECO:0000256" key="2">
    <source>
        <dbReference type="SAM" id="SignalP"/>
    </source>
</evidence>
<reference evidence="3" key="1">
    <citation type="submission" date="2023-07" db="EMBL/GenBank/DDBJ databases">
        <title>Chromosome-level genome assembly of Artemia franciscana.</title>
        <authorList>
            <person name="Jo E."/>
        </authorList>
    </citation>
    <scope>NUCLEOTIDE SEQUENCE</scope>
    <source>
        <tissue evidence="3">Whole body</tissue>
    </source>
</reference>
<accession>A0AA88HH11</accession>
<keyword evidence="1" id="KW-0812">Transmembrane</keyword>
<dbReference type="Proteomes" id="UP001187531">
    <property type="component" value="Unassembled WGS sequence"/>
</dbReference>
<dbReference type="EMBL" id="JAVRJZ010000019">
    <property type="protein sequence ID" value="KAK2707301.1"/>
    <property type="molecule type" value="Genomic_DNA"/>
</dbReference>
<organism evidence="3 4">
    <name type="scientific">Artemia franciscana</name>
    <name type="common">Brine shrimp</name>
    <name type="synonym">Artemia sanfranciscana</name>
    <dbReference type="NCBI Taxonomy" id="6661"/>
    <lineage>
        <taxon>Eukaryota</taxon>
        <taxon>Metazoa</taxon>
        <taxon>Ecdysozoa</taxon>
        <taxon>Arthropoda</taxon>
        <taxon>Crustacea</taxon>
        <taxon>Branchiopoda</taxon>
        <taxon>Anostraca</taxon>
        <taxon>Artemiidae</taxon>
        <taxon>Artemia</taxon>
    </lineage>
</organism>